<feature type="signal peptide" evidence="1">
    <location>
        <begin position="1"/>
        <end position="20"/>
    </location>
</feature>
<dbReference type="RefSeq" id="WP_144706441.1">
    <property type="nucleotide sequence ID" value="NZ_VNJJ01000017.1"/>
</dbReference>
<keyword evidence="1" id="KW-0732">Signal</keyword>
<accession>A0A559J8X5</accession>
<organism evidence="2 3">
    <name type="scientific">Cohnella terricola</name>
    <dbReference type="NCBI Taxonomy" id="1289167"/>
    <lineage>
        <taxon>Bacteria</taxon>
        <taxon>Bacillati</taxon>
        <taxon>Bacillota</taxon>
        <taxon>Bacilli</taxon>
        <taxon>Bacillales</taxon>
        <taxon>Paenibacillaceae</taxon>
        <taxon>Cohnella</taxon>
    </lineage>
</organism>
<evidence type="ECO:0000313" key="2">
    <source>
        <dbReference type="EMBL" id="TVX96322.1"/>
    </source>
</evidence>
<comment type="caution">
    <text evidence="2">The sequence shown here is derived from an EMBL/GenBank/DDBJ whole genome shotgun (WGS) entry which is preliminary data.</text>
</comment>
<sequence length="138" mass="15615">MKKMSFFCCVSAILLLSACTDPKINQGPTLTIERHDPLHKMGDQAVFIQTIEDIKQIEKLIQLINDLPEFPEGMQHCPLDNGVNYDLKFNHIYSENEVNVKATGCQGVRVNNKEYWGLEPQGNGFGPFFQSLLKGESR</sequence>
<evidence type="ECO:0008006" key="4">
    <source>
        <dbReference type="Google" id="ProtNLM"/>
    </source>
</evidence>
<gene>
    <name evidence="2" type="ORF">FPZ45_21700</name>
</gene>
<dbReference type="OrthoDB" id="2611106at2"/>
<evidence type="ECO:0000256" key="1">
    <source>
        <dbReference type="SAM" id="SignalP"/>
    </source>
</evidence>
<dbReference type="AlphaFoldDB" id="A0A559J8X5"/>
<evidence type="ECO:0000313" key="3">
    <source>
        <dbReference type="Proteomes" id="UP000316330"/>
    </source>
</evidence>
<dbReference type="Proteomes" id="UP000316330">
    <property type="component" value="Unassembled WGS sequence"/>
</dbReference>
<proteinExistence type="predicted"/>
<keyword evidence="3" id="KW-1185">Reference proteome</keyword>
<reference evidence="2 3" key="1">
    <citation type="submission" date="2019-07" db="EMBL/GenBank/DDBJ databases">
        <authorList>
            <person name="Kim J."/>
        </authorList>
    </citation>
    <scope>NUCLEOTIDE SEQUENCE [LARGE SCALE GENOMIC DNA]</scope>
    <source>
        <strain evidence="2 3">G13</strain>
    </source>
</reference>
<name>A0A559J8X5_9BACL</name>
<feature type="chain" id="PRO_5038446224" description="Lipoprotein" evidence="1">
    <location>
        <begin position="21"/>
        <end position="138"/>
    </location>
</feature>
<dbReference type="EMBL" id="VNJJ01000017">
    <property type="protein sequence ID" value="TVX96322.1"/>
    <property type="molecule type" value="Genomic_DNA"/>
</dbReference>
<protein>
    <recommendedName>
        <fullName evidence="4">Lipoprotein</fullName>
    </recommendedName>
</protein>
<dbReference type="PROSITE" id="PS51257">
    <property type="entry name" value="PROKAR_LIPOPROTEIN"/>
    <property type="match status" value="1"/>
</dbReference>